<organism evidence="1 2">
    <name type="scientific">Arachidicoccus rhizosphaerae</name>
    <dbReference type="NCBI Taxonomy" id="551991"/>
    <lineage>
        <taxon>Bacteria</taxon>
        <taxon>Pseudomonadati</taxon>
        <taxon>Bacteroidota</taxon>
        <taxon>Chitinophagia</taxon>
        <taxon>Chitinophagales</taxon>
        <taxon>Chitinophagaceae</taxon>
        <taxon>Arachidicoccus</taxon>
    </lineage>
</organism>
<dbReference type="AlphaFoldDB" id="A0A1H4AY69"/>
<evidence type="ECO:0000313" key="2">
    <source>
        <dbReference type="Proteomes" id="UP000199041"/>
    </source>
</evidence>
<keyword evidence="2" id="KW-1185">Reference proteome</keyword>
<accession>A0A1H4AY69</accession>
<proteinExistence type="predicted"/>
<name>A0A1H4AY69_9BACT</name>
<gene>
    <name evidence="1" type="ORF">SAMN05192529_11724</name>
</gene>
<dbReference type="STRING" id="551991.SAMN05192529_11724"/>
<protein>
    <submittedName>
        <fullName evidence="1">Uncharacterized protein</fullName>
    </submittedName>
</protein>
<dbReference type="EMBL" id="FNQY01000017">
    <property type="protein sequence ID" value="SEA40774.1"/>
    <property type="molecule type" value="Genomic_DNA"/>
</dbReference>
<sequence length="55" mass="6100">MQSAVFRPLAVGYQISIVVFSYFQKCFRNIIPVLTFLNAVYGDLLKSANGCILIG</sequence>
<reference evidence="1 2" key="1">
    <citation type="submission" date="2016-10" db="EMBL/GenBank/DDBJ databases">
        <authorList>
            <person name="de Groot N.N."/>
        </authorList>
    </citation>
    <scope>NUCLEOTIDE SEQUENCE [LARGE SCALE GENOMIC DNA]</scope>
    <source>
        <strain evidence="1 2">Vu-144</strain>
    </source>
</reference>
<evidence type="ECO:0000313" key="1">
    <source>
        <dbReference type="EMBL" id="SEA40774.1"/>
    </source>
</evidence>
<dbReference type="Proteomes" id="UP000199041">
    <property type="component" value="Unassembled WGS sequence"/>
</dbReference>